<dbReference type="InterPro" id="IPR011989">
    <property type="entry name" value="ARM-like"/>
</dbReference>
<evidence type="ECO:0008006" key="5">
    <source>
        <dbReference type="Google" id="ProtNLM"/>
    </source>
</evidence>
<evidence type="ECO:0000313" key="3">
    <source>
        <dbReference type="EMBL" id="DBA26562.1"/>
    </source>
</evidence>
<dbReference type="PANTHER" id="PTHR21356:SF1">
    <property type="entry name" value="ARMADILLO REPEAT-CONTAINING PROTEIN 2"/>
    <property type="match status" value="1"/>
</dbReference>
<feature type="region of interest" description="Disordered" evidence="2">
    <location>
        <begin position="25"/>
        <end position="140"/>
    </location>
</feature>
<feature type="compositionally biased region" description="Polar residues" evidence="2">
    <location>
        <begin position="107"/>
        <end position="123"/>
    </location>
</feature>
<sequence>MRTEAGHREVESPVLFHMQSNVDVTGAGSSSYNKKMHSSRDRKTDPFYKPPASVQKTSAEIINEARNSLRTLRTQRPFTPREDQRKLFGPLSSRTPDSRPPSAFSLHATNFDSSDSRPVSGTRLSPLPHKPKLPLSSVTDDDIVPTIPQPPSHSPLQKPCITRARLLKATSQGSLLIDSEISQVEGKSSDNARLKTDYTIKEDPTSLCTNNPSIQLVQNLYGTPDLKVSPDTSSLIHSKKNRYVGGKHGGLQRSSKTDNTARNYKADAEATANETETEWEMDYWNKNISPILEDLEAAEQDKNIEELCSLCVKLQKTLEDGGLLGKQCKRRSIILKTMFKLVDVGSDRLCLNLAKLILSLKVSGKNLLNICKLIFKISRSENNDCLFQNDDMMGVLLEVLENEDARANSEAFLYCLGTIKFLSWNTAFLSDLLRKQAVEILIELMKQIIHFNTSPEMTSDLSHLVVQLTATLRNFADLSQSRLKFLACNALLDLCILLEIYINDKDICTNVSRILSKLSTFNDCCTALADCSRFYYVSLAVLNKHPKKQDLVVRIVFTLSSLTAKTNTAREDFYKVQGSIKTLISLLHIYCELDKKIQTPRSIPRNPNDLKKTSEVEDILIKVVSLLANLSVNPNVGKVLAADHNCISRLIQILEYKSMDECEELVINTVATLSNLSFYENDSSAITKRRLEISKLMFKLLLSDNMDGILEAVRVFGNLSHYQDVRDFIVKNSVYKFLVTLLDSRHQNVCYFACGVVTNLATESTTRILLREEGTITRLIECLRDFGPFDWQLATVVCQALWNFTEDLNETEIFIGIEETNKILDLLAFFLDEHITQDCCWDLDLLEYQRTCWEVEFKPVASKLLDKIHKSHHSYLEPLPEPY</sequence>
<dbReference type="GO" id="GO:0007288">
    <property type="term" value="P:sperm axoneme assembly"/>
    <property type="evidence" value="ECO:0007669"/>
    <property type="project" value="TreeGrafter"/>
</dbReference>
<dbReference type="InterPro" id="IPR000225">
    <property type="entry name" value="Armadillo"/>
</dbReference>
<proteinExistence type="predicted"/>
<evidence type="ECO:0000256" key="1">
    <source>
        <dbReference type="PROSITE-ProRule" id="PRU00259"/>
    </source>
</evidence>
<dbReference type="PANTHER" id="PTHR21356">
    <property type="entry name" value="ARMADILLO REPEAT CONTAINING 2"/>
    <property type="match status" value="1"/>
</dbReference>
<evidence type="ECO:0000256" key="2">
    <source>
        <dbReference type="SAM" id="MobiDB-lite"/>
    </source>
</evidence>
<name>A0AAV3AIY8_PYXAD</name>
<reference evidence="3" key="1">
    <citation type="thesis" date="2020" institute="ProQuest LLC" country="789 East Eisenhower Parkway, Ann Arbor, MI, USA">
        <title>Comparative Genomics and Chromosome Evolution.</title>
        <authorList>
            <person name="Mudd A.B."/>
        </authorList>
    </citation>
    <scope>NUCLEOTIDE SEQUENCE</scope>
    <source>
        <strain evidence="3">1538</strain>
        <tissue evidence="3">Blood</tissue>
    </source>
</reference>
<feature type="compositionally biased region" description="Polar residues" evidence="2">
    <location>
        <begin position="54"/>
        <end position="77"/>
    </location>
</feature>
<evidence type="ECO:0000313" key="4">
    <source>
        <dbReference type="Proteomes" id="UP001181693"/>
    </source>
</evidence>
<dbReference type="Proteomes" id="UP001181693">
    <property type="component" value="Unassembled WGS sequence"/>
</dbReference>
<dbReference type="EMBL" id="DYDO01000004">
    <property type="protein sequence ID" value="DBA26562.1"/>
    <property type="molecule type" value="Genomic_DNA"/>
</dbReference>
<organism evidence="3 4">
    <name type="scientific">Pyxicephalus adspersus</name>
    <name type="common">African bullfrog</name>
    <dbReference type="NCBI Taxonomy" id="30357"/>
    <lineage>
        <taxon>Eukaryota</taxon>
        <taxon>Metazoa</taxon>
        <taxon>Chordata</taxon>
        <taxon>Craniata</taxon>
        <taxon>Vertebrata</taxon>
        <taxon>Euteleostomi</taxon>
        <taxon>Amphibia</taxon>
        <taxon>Batrachia</taxon>
        <taxon>Anura</taxon>
        <taxon>Neobatrachia</taxon>
        <taxon>Ranoidea</taxon>
        <taxon>Pyxicephalidae</taxon>
        <taxon>Pyxicephalinae</taxon>
        <taxon>Pyxicephalus</taxon>
    </lineage>
</organism>
<comment type="caution">
    <text evidence="3">The sequence shown here is derived from an EMBL/GenBank/DDBJ whole genome shotgun (WGS) entry which is preliminary data.</text>
</comment>
<gene>
    <name evidence="3" type="ORF">GDO54_010806</name>
</gene>
<accession>A0AAV3AIY8</accession>
<protein>
    <recommendedName>
        <fullName evidence="5">Armadillo repeat-containing protein 2</fullName>
    </recommendedName>
</protein>
<dbReference type="SMART" id="SM00185">
    <property type="entry name" value="ARM"/>
    <property type="match status" value="4"/>
</dbReference>
<keyword evidence="4" id="KW-1185">Reference proteome</keyword>
<dbReference type="InterPro" id="IPR038905">
    <property type="entry name" value="ARMC2"/>
</dbReference>
<dbReference type="Gene3D" id="1.25.10.10">
    <property type="entry name" value="Leucine-rich Repeat Variant"/>
    <property type="match status" value="2"/>
</dbReference>
<dbReference type="PROSITE" id="PS50176">
    <property type="entry name" value="ARM_REPEAT"/>
    <property type="match status" value="1"/>
</dbReference>
<feature type="repeat" description="ARM" evidence="1">
    <location>
        <begin position="645"/>
        <end position="686"/>
    </location>
</feature>
<dbReference type="SUPFAM" id="SSF48371">
    <property type="entry name" value="ARM repeat"/>
    <property type="match status" value="1"/>
</dbReference>
<dbReference type="InterPro" id="IPR016024">
    <property type="entry name" value="ARM-type_fold"/>
</dbReference>
<dbReference type="AlphaFoldDB" id="A0AAV3AIY8"/>